<dbReference type="PANTHER" id="PTHR32089">
    <property type="entry name" value="METHYL-ACCEPTING CHEMOTAXIS PROTEIN MCPB"/>
    <property type="match status" value="1"/>
</dbReference>
<evidence type="ECO:0000313" key="17">
    <source>
        <dbReference type="EMBL" id="RMS25669.1"/>
    </source>
</evidence>
<dbReference type="PROSITE" id="PS51753">
    <property type="entry name" value="HBM"/>
    <property type="match status" value="1"/>
</dbReference>
<evidence type="ECO:0000256" key="4">
    <source>
        <dbReference type="ARBA" id="ARBA00022500"/>
    </source>
</evidence>
<comment type="similarity">
    <text evidence="10">Belongs to the methyl-accepting chemotaxis (MCP) protein family.</text>
</comment>
<feature type="transmembrane region" description="Helical" evidence="12">
    <location>
        <begin position="290"/>
        <end position="311"/>
    </location>
</feature>
<keyword evidence="8 12" id="KW-0472">Membrane</keyword>
<dbReference type="InterPro" id="IPR032255">
    <property type="entry name" value="HBM"/>
</dbReference>
<reference evidence="17 18" key="1">
    <citation type="submission" date="2018-08" db="EMBL/GenBank/DDBJ databases">
        <title>Recombination of ecologically and evolutionarily significant loci maintains genetic cohesion in the Pseudomonas syringae species complex.</title>
        <authorList>
            <person name="Dillon M."/>
            <person name="Thakur S."/>
            <person name="Almeida R.N.D."/>
            <person name="Weir B.S."/>
            <person name="Guttman D.S."/>
        </authorList>
    </citation>
    <scope>NUCLEOTIDE SEQUENCE [LARGE SCALE GENOMIC DNA]</scope>
    <source>
        <strain evidence="17 18">ICMP 13685</strain>
    </source>
</reference>
<comment type="caution">
    <text evidence="17">The sequence shown here is derived from an EMBL/GenBank/DDBJ whole genome shotgun (WGS) entry which is preliminary data.</text>
</comment>
<keyword evidence="6 12" id="KW-0812">Transmembrane</keyword>
<evidence type="ECO:0000256" key="3">
    <source>
        <dbReference type="ARBA" id="ARBA00022481"/>
    </source>
</evidence>
<feature type="domain" description="T-SNARE coiled-coil homology" evidence="14">
    <location>
        <begin position="557"/>
        <end position="619"/>
    </location>
</feature>
<dbReference type="PRINTS" id="PR00260">
    <property type="entry name" value="CHEMTRNSDUCR"/>
</dbReference>
<evidence type="ECO:0000256" key="8">
    <source>
        <dbReference type="ARBA" id="ARBA00023136"/>
    </source>
</evidence>
<keyword evidence="9 11" id="KW-0807">Transducer</keyword>
<protein>
    <submittedName>
        <fullName evidence="17">Methyl-accepting chemotaxis protein</fullName>
    </submittedName>
</protein>
<dbReference type="InterPro" id="IPR004089">
    <property type="entry name" value="MCPsignal_dom"/>
</dbReference>
<evidence type="ECO:0000256" key="12">
    <source>
        <dbReference type="SAM" id="Phobius"/>
    </source>
</evidence>
<keyword evidence="7 12" id="KW-1133">Transmembrane helix</keyword>
<dbReference type="FunFam" id="1.10.287.950:FF:000001">
    <property type="entry name" value="Methyl-accepting chemotaxis sensory transducer"/>
    <property type="match status" value="1"/>
</dbReference>
<dbReference type="Pfam" id="PF00672">
    <property type="entry name" value="HAMP"/>
    <property type="match status" value="1"/>
</dbReference>
<evidence type="ECO:0000256" key="2">
    <source>
        <dbReference type="ARBA" id="ARBA00022475"/>
    </source>
</evidence>
<dbReference type="GO" id="GO:0006935">
    <property type="term" value="P:chemotaxis"/>
    <property type="evidence" value="ECO:0007669"/>
    <property type="project" value="UniProtKB-KW"/>
</dbReference>
<keyword evidence="3" id="KW-0488">Methylation</keyword>
<dbReference type="GO" id="GO:0004888">
    <property type="term" value="F:transmembrane signaling receptor activity"/>
    <property type="evidence" value="ECO:0007669"/>
    <property type="project" value="InterPro"/>
</dbReference>
<evidence type="ECO:0000259" key="13">
    <source>
        <dbReference type="PROSITE" id="PS50111"/>
    </source>
</evidence>
<evidence type="ECO:0000256" key="11">
    <source>
        <dbReference type="PROSITE-ProRule" id="PRU00284"/>
    </source>
</evidence>
<evidence type="ECO:0000259" key="14">
    <source>
        <dbReference type="PROSITE" id="PS50192"/>
    </source>
</evidence>
<evidence type="ECO:0000256" key="10">
    <source>
        <dbReference type="ARBA" id="ARBA00029447"/>
    </source>
</evidence>
<name>A0A3M5BKE0_PSESS</name>
<evidence type="ECO:0000256" key="5">
    <source>
        <dbReference type="ARBA" id="ARBA00022519"/>
    </source>
</evidence>
<evidence type="ECO:0000313" key="18">
    <source>
        <dbReference type="Proteomes" id="UP000269801"/>
    </source>
</evidence>
<dbReference type="PROSITE" id="PS50885">
    <property type="entry name" value="HAMP"/>
    <property type="match status" value="1"/>
</dbReference>
<keyword evidence="4" id="KW-0145">Chemotaxis</keyword>
<evidence type="ECO:0000256" key="7">
    <source>
        <dbReference type="ARBA" id="ARBA00022989"/>
    </source>
</evidence>
<dbReference type="SMART" id="SM01358">
    <property type="entry name" value="HBM"/>
    <property type="match status" value="1"/>
</dbReference>
<sequence length="642" mass="68139">MSAKWLDNLKVSKKLGLGFAAILLGVLTVTVIGYSSTNLLIERMGKSSKVAEIKADVLNARIAAQAYATGPTAAGVQNYASALDTLSRSVDQGLQVFVISSNLAKLREIKEQVGGLKQTFDQLVGINQKVDEALKPIIKVSDDVSATFENLLNKTIDDTLRSPNETGIRQVKIAGDLRNGMTNFRLVFRRYLSVPNADNRQATYKAADALIAQVDAARSQLPVEANAAVDAALVALKQYKVLMSSISDMLQQTEQVRTDLQQQSIATAARADDLAALQVISAKKEQQTAVVQLLSVALVVLLVGIFAAFLITRQITVPLNSTVIAARRIADGDLTHDSSTTRQDELGLLQNTMQHMTVSLRGLIGGIGNGVTQIATAAEQLSAVSEQTSAGVTLQKNEVDQVATAMNEMASTVQEVARNTEDASLAAKQASERAAHGSSVVQHATREIGQLAGEVKQLGEAMQRLTEDSGKIGSVIDVIKAVAEQTNLLALNAAIEAARAGEQGRGFAVVADEVRSLAQRTQNSTTEIEALIQALQKGTGAASGLMDASLQRTEGTVVLARQAEQALVEINQSIGTIEQMSQQISAAAEQQSAVTDEINRSVLSVRDIADQSASATEQSAASTVELARLGSDLQSMVARFKI</sequence>
<dbReference type="InterPro" id="IPR000727">
    <property type="entry name" value="T_SNARE_dom"/>
</dbReference>
<gene>
    <name evidence="17" type="ORF">ALP70_00019</name>
</gene>
<evidence type="ECO:0000256" key="6">
    <source>
        <dbReference type="ARBA" id="ARBA00022692"/>
    </source>
</evidence>
<dbReference type="CDD" id="cd11386">
    <property type="entry name" value="MCP_signal"/>
    <property type="match status" value="1"/>
</dbReference>
<dbReference type="SMART" id="SM00304">
    <property type="entry name" value="HAMP"/>
    <property type="match status" value="2"/>
</dbReference>
<dbReference type="Gene3D" id="1.20.1440.210">
    <property type="match status" value="2"/>
</dbReference>
<evidence type="ECO:0000256" key="9">
    <source>
        <dbReference type="ARBA" id="ARBA00023224"/>
    </source>
</evidence>
<dbReference type="GO" id="GO:0005886">
    <property type="term" value="C:plasma membrane"/>
    <property type="evidence" value="ECO:0007669"/>
    <property type="project" value="UniProtKB-SubCell"/>
</dbReference>
<dbReference type="InterPro" id="IPR004090">
    <property type="entry name" value="Chemotax_Me-accpt_rcpt"/>
</dbReference>
<dbReference type="PANTHER" id="PTHR32089:SF120">
    <property type="entry name" value="METHYL-ACCEPTING CHEMOTAXIS PROTEIN TLPQ"/>
    <property type="match status" value="1"/>
</dbReference>
<evidence type="ECO:0000259" key="15">
    <source>
        <dbReference type="PROSITE" id="PS50885"/>
    </source>
</evidence>
<accession>A0A3M5BKE0</accession>
<feature type="transmembrane region" description="Helical" evidence="12">
    <location>
        <begin position="15"/>
        <end position="41"/>
    </location>
</feature>
<comment type="subcellular location">
    <subcellularLocation>
        <location evidence="1">Cell inner membrane</location>
        <topology evidence="1">Multi-pass membrane protein</topology>
    </subcellularLocation>
</comment>
<keyword evidence="2" id="KW-1003">Cell membrane</keyword>
<dbReference type="PROSITE" id="PS50192">
    <property type="entry name" value="T_SNARE"/>
    <property type="match status" value="1"/>
</dbReference>
<dbReference type="SUPFAM" id="SSF58104">
    <property type="entry name" value="Methyl-accepting chemotaxis protein (MCP) signaling domain"/>
    <property type="match status" value="1"/>
</dbReference>
<feature type="domain" description="HBM" evidence="16">
    <location>
        <begin position="42"/>
        <end position="286"/>
    </location>
</feature>
<dbReference type="CDD" id="cd06225">
    <property type="entry name" value="HAMP"/>
    <property type="match status" value="1"/>
</dbReference>
<organism evidence="17 18">
    <name type="scientific">Pseudomonas savastanoi</name>
    <name type="common">Pseudomonas syringae pv. savastanoi</name>
    <dbReference type="NCBI Taxonomy" id="29438"/>
    <lineage>
        <taxon>Bacteria</taxon>
        <taxon>Pseudomonadati</taxon>
        <taxon>Pseudomonadota</taxon>
        <taxon>Gammaproteobacteria</taxon>
        <taxon>Pseudomonadales</taxon>
        <taxon>Pseudomonadaceae</taxon>
        <taxon>Pseudomonas</taxon>
    </lineage>
</organism>
<dbReference type="SMART" id="SM00283">
    <property type="entry name" value="MA"/>
    <property type="match status" value="1"/>
</dbReference>
<dbReference type="GO" id="GO:0007165">
    <property type="term" value="P:signal transduction"/>
    <property type="evidence" value="ECO:0007669"/>
    <property type="project" value="UniProtKB-KW"/>
</dbReference>
<evidence type="ECO:0000256" key="1">
    <source>
        <dbReference type="ARBA" id="ARBA00004429"/>
    </source>
</evidence>
<keyword evidence="5" id="KW-0997">Cell inner membrane</keyword>
<dbReference type="AlphaFoldDB" id="A0A3M5BKE0"/>
<dbReference type="Gene3D" id="1.10.287.950">
    <property type="entry name" value="Methyl-accepting chemotaxis protein"/>
    <property type="match status" value="1"/>
</dbReference>
<dbReference type="Pfam" id="PF16591">
    <property type="entry name" value="HBM"/>
    <property type="match status" value="1"/>
</dbReference>
<proteinExistence type="inferred from homology"/>
<dbReference type="Proteomes" id="UP000269801">
    <property type="component" value="Unassembled WGS sequence"/>
</dbReference>
<feature type="domain" description="Methyl-accepting transducer" evidence="13">
    <location>
        <begin position="370"/>
        <end position="606"/>
    </location>
</feature>
<dbReference type="Pfam" id="PF00015">
    <property type="entry name" value="MCPsignal"/>
    <property type="match status" value="1"/>
</dbReference>
<dbReference type="InterPro" id="IPR003660">
    <property type="entry name" value="HAMP_dom"/>
</dbReference>
<feature type="domain" description="HAMP" evidence="15">
    <location>
        <begin position="313"/>
        <end position="365"/>
    </location>
</feature>
<evidence type="ECO:0000259" key="16">
    <source>
        <dbReference type="PROSITE" id="PS51753"/>
    </source>
</evidence>
<dbReference type="EMBL" id="RBSL01000257">
    <property type="protein sequence ID" value="RMS25669.1"/>
    <property type="molecule type" value="Genomic_DNA"/>
</dbReference>
<dbReference type="PROSITE" id="PS50111">
    <property type="entry name" value="CHEMOTAXIS_TRANSDUC_2"/>
    <property type="match status" value="1"/>
</dbReference>